<evidence type="ECO:0000259" key="8">
    <source>
        <dbReference type="PROSITE" id="PS51485"/>
    </source>
</evidence>
<dbReference type="GO" id="GO:0016042">
    <property type="term" value="P:lipid catabolic process"/>
    <property type="evidence" value="ECO:0007669"/>
    <property type="project" value="UniProtKB-KW"/>
</dbReference>
<dbReference type="CDD" id="cd04216">
    <property type="entry name" value="Phytocyanin"/>
    <property type="match status" value="1"/>
</dbReference>
<dbReference type="Gene3D" id="2.60.40.420">
    <property type="entry name" value="Cupredoxins - blue copper proteins"/>
    <property type="match status" value="1"/>
</dbReference>
<dbReference type="FunFam" id="2.60.40.420:FF:000003">
    <property type="entry name" value="Blue copper"/>
    <property type="match status" value="1"/>
</dbReference>
<dbReference type="Proteomes" id="UP000467840">
    <property type="component" value="Chromosome 9"/>
</dbReference>
<keyword evidence="4" id="KW-0249">Electron transport</keyword>
<keyword evidence="5" id="KW-0186">Copper</keyword>
<name>A0A6A6LY77_HEVBR</name>
<comment type="caution">
    <text evidence="9">The sequence shown here is derived from an EMBL/GenBank/DDBJ whole genome shotgun (WGS) entry which is preliminary data.</text>
</comment>
<evidence type="ECO:0000256" key="2">
    <source>
        <dbReference type="ARBA" id="ARBA00022723"/>
    </source>
</evidence>
<feature type="domain" description="Phytocyanin" evidence="8">
    <location>
        <begin position="400"/>
        <end position="500"/>
    </location>
</feature>
<dbReference type="Gene3D" id="3.40.50.1820">
    <property type="entry name" value="alpha/beta hydrolase"/>
    <property type="match status" value="1"/>
</dbReference>
<dbReference type="InterPro" id="IPR000073">
    <property type="entry name" value="AB_hydrolase_1"/>
</dbReference>
<evidence type="ECO:0000256" key="5">
    <source>
        <dbReference type="ARBA" id="ARBA00023008"/>
    </source>
</evidence>
<keyword evidence="1" id="KW-0813">Transport</keyword>
<protein>
    <recommendedName>
        <fullName evidence="8">Phytocyanin domain-containing protein</fullName>
    </recommendedName>
</protein>
<keyword evidence="3" id="KW-0442">Lipid degradation</keyword>
<dbReference type="GO" id="GO:0009055">
    <property type="term" value="F:electron transfer activity"/>
    <property type="evidence" value="ECO:0007669"/>
    <property type="project" value="InterPro"/>
</dbReference>
<dbReference type="GO" id="GO:0046872">
    <property type="term" value="F:metal ion binding"/>
    <property type="evidence" value="ECO:0007669"/>
    <property type="project" value="UniProtKB-KW"/>
</dbReference>
<evidence type="ECO:0000313" key="10">
    <source>
        <dbReference type="Proteomes" id="UP000467840"/>
    </source>
</evidence>
<dbReference type="EMBL" id="JAAGAX010000008">
    <property type="protein sequence ID" value="KAF2305954.1"/>
    <property type="molecule type" value="Genomic_DNA"/>
</dbReference>
<keyword evidence="6" id="KW-0443">Lipid metabolism</keyword>
<evidence type="ECO:0000256" key="1">
    <source>
        <dbReference type="ARBA" id="ARBA00022448"/>
    </source>
</evidence>
<dbReference type="SUPFAM" id="SSF53474">
    <property type="entry name" value="alpha/beta-Hydrolases"/>
    <property type="match status" value="1"/>
</dbReference>
<organism evidence="9 10">
    <name type="scientific">Hevea brasiliensis</name>
    <name type="common">Para rubber tree</name>
    <name type="synonym">Siphonia brasiliensis</name>
    <dbReference type="NCBI Taxonomy" id="3981"/>
    <lineage>
        <taxon>Eukaryota</taxon>
        <taxon>Viridiplantae</taxon>
        <taxon>Streptophyta</taxon>
        <taxon>Embryophyta</taxon>
        <taxon>Tracheophyta</taxon>
        <taxon>Spermatophyta</taxon>
        <taxon>Magnoliopsida</taxon>
        <taxon>eudicotyledons</taxon>
        <taxon>Gunneridae</taxon>
        <taxon>Pentapetalae</taxon>
        <taxon>rosids</taxon>
        <taxon>fabids</taxon>
        <taxon>Malpighiales</taxon>
        <taxon>Euphorbiaceae</taxon>
        <taxon>Crotonoideae</taxon>
        <taxon>Micrandreae</taxon>
        <taxon>Hevea</taxon>
    </lineage>
</organism>
<keyword evidence="2" id="KW-0479">Metal-binding</keyword>
<keyword evidence="7" id="KW-0325">Glycoprotein</keyword>
<gene>
    <name evidence="9" type="ORF">GH714_009140</name>
</gene>
<reference evidence="9 10" key="1">
    <citation type="journal article" date="2020" name="Mol. Plant">
        <title>The Chromosome-Based Rubber Tree Genome Provides New Insights into Spurge Genome Evolution and Rubber Biosynthesis.</title>
        <authorList>
            <person name="Liu J."/>
            <person name="Shi C."/>
            <person name="Shi C.C."/>
            <person name="Li W."/>
            <person name="Zhang Q.J."/>
            <person name="Zhang Y."/>
            <person name="Li K."/>
            <person name="Lu H.F."/>
            <person name="Shi C."/>
            <person name="Zhu S.T."/>
            <person name="Xiao Z.Y."/>
            <person name="Nan H."/>
            <person name="Yue Y."/>
            <person name="Zhu X.G."/>
            <person name="Wu Y."/>
            <person name="Hong X.N."/>
            <person name="Fan G.Y."/>
            <person name="Tong Y."/>
            <person name="Zhang D."/>
            <person name="Mao C.L."/>
            <person name="Liu Y.L."/>
            <person name="Hao S.J."/>
            <person name="Liu W.Q."/>
            <person name="Lv M.Q."/>
            <person name="Zhang H.B."/>
            <person name="Liu Y."/>
            <person name="Hu-Tang G.R."/>
            <person name="Wang J.P."/>
            <person name="Wang J.H."/>
            <person name="Sun Y.H."/>
            <person name="Ni S.B."/>
            <person name="Chen W.B."/>
            <person name="Zhang X.C."/>
            <person name="Jiao Y.N."/>
            <person name="Eichler E.E."/>
            <person name="Li G.H."/>
            <person name="Liu X."/>
            <person name="Gao L.Z."/>
        </authorList>
    </citation>
    <scope>NUCLEOTIDE SEQUENCE [LARGE SCALE GENOMIC DNA]</scope>
    <source>
        <strain evidence="10">cv. GT1</strain>
        <tissue evidence="9">Leaf</tissue>
    </source>
</reference>
<evidence type="ECO:0000313" key="9">
    <source>
        <dbReference type="EMBL" id="KAF2305954.1"/>
    </source>
</evidence>
<evidence type="ECO:0000256" key="3">
    <source>
        <dbReference type="ARBA" id="ARBA00022963"/>
    </source>
</evidence>
<accession>A0A6A6LY77</accession>
<proteinExistence type="predicted"/>
<keyword evidence="10" id="KW-1185">Reference proteome</keyword>
<dbReference type="Pfam" id="PF00561">
    <property type="entry name" value="Abhydrolase_1"/>
    <property type="match status" value="1"/>
</dbReference>
<dbReference type="PROSITE" id="PS51485">
    <property type="entry name" value="PHYTOCYANIN"/>
    <property type="match status" value="1"/>
</dbReference>
<dbReference type="InterPro" id="IPR003245">
    <property type="entry name" value="Phytocyanin_dom"/>
</dbReference>
<dbReference type="PANTHER" id="PTHR11005">
    <property type="entry name" value="LYSOSOMAL ACID LIPASE-RELATED"/>
    <property type="match status" value="1"/>
</dbReference>
<dbReference type="InterPro" id="IPR029058">
    <property type="entry name" value="AB_hydrolase_fold"/>
</dbReference>
<dbReference type="InterPro" id="IPR008972">
    <property type="entry name" value="Cupredoxin"/>
</dbReference>
<sequence length="544" mass="58717">MGKAHPGTIPIAPPTGLAISLVLARTGRKCIETATMPPKIRKAIIDEVGANHGCQSQVHNQIGLAGETQDGYILGVTRIPKGRSASGDNVTRTPVLLQHGVLVDGMSWLMNKPEQNLPMILADKGFDVWIANTRGTRYSRRHTYLEPSQSEFWNWSWDELAAYDLPALFDYVHNQTGQKLHYVGHSLGTLIALASFSERLLVDKLKSAALLSPIAYLSHMKTALGVVAAKAFVGEVGKMFGLKEFNPKGEEATRFLRYVCAHPEVDCYDLLTAITGKNCCLNTSTVNLFLKNEPQTSNQEHGASGSKNYELHAAARDGVVAKYNYGNPSDNLIHYGTVKPPIYKLSDIPPKLPLFISYGGQDALSDVRDVEQLLDDLKLHDVLKFTTAYASGQYEGALAAQHIVGGSQGWEESTDFNSWTSGKKFKVGDQLVFKYTSGLHSVVELAGESAYKNCDLGSALDSMNTGNDVVKLSKVGTRYFACGTLGHCGQGMKVKITTEAGTAPSTPDSSSSSPAASSASIHSSACSFLLVAALVASSLLYYML</sequence>
<dbReference type="SUPFAM" id="SSF49503">
    <property type="entry name" value="Cupredoxins"/>
    <property type="match status" value="1"/>
</dbReference>
<evidence type="ECO:0000256" key="6">
    <source>
        <dbReference type="ARBA" id="ARBA00023098"/>
    </source>
</evidence>
<dbReference type="FunFam" id="3.40.50.1820:FF:000126">
    <property type="entry name" value="Lipase"/>
    <property type="match status" value="1"/>
</dbReference>
<evidence type="ECO:0000256" key="4">
    <source>
        <dbReference type="ARBA" id="ARBA00022982"/>
    </source>
</evidence>
<dbReference type="AlphaFoldDB" id="A0A6A6LY77"/>
<evidence type="ECO:0000256" key="7">
    <source>
        <dbReference type="ARBA" id="ARBA00023180"/>
    </source>
</evidence>
<dbReference type="Pfam" id="PF02298">
    <property type="entry name" value="Cu_bind_like"/>
    <property type="match status" value="1"/>
</dbReference>